<keyword evidence="3 5" id="KW-1133">Transmembrane helix</keyword>
<feature type="transmembrane region" description="Helical" evidence="5">
    <location>
        <begin position="173"/>
        <end position="194"/>
    </location>
</feature>
<protein>
    <submittedName>
        <fullName evidence="7">O-antigen ligase family protein</fullName>
    </submittedName>
</protein>
<feature type="transmembrane region" description="Helical" evidence="5">
    <location>
        <begin position="34"/>
        <end position="51"/>
    </location>
</feature>
<proteinExistence type="predicted"/>
<evidence type="ECO:0000313" key="8">
    <source>
        <dbReference type="Proteomes" id="UP000266301"/>
    </source>
</evidence>
<dbReference type="GO" id="GO:0016020">
    <property type="term" value="C:membrane"/>
    <property type="evidence" value="ECO:0007669"/>
    <property type="project" value="UniProtKB-SubCell"/>
</dbReference>
<feature type="transmembrane region" description="Helical" evidence="5">
    <location>
        <begin position="364"/>
        <end position="382"/>
    </location>
</feature>
<organism evidence="7 8">
    <name type="scientific">Clostridium fermenticellae</name>
    <dbReference type="NCBI Taxonomy" id="2068654"/>
    <lineage>
        <taxon>Bacteria</taxon>
        <taxon>Bacillati</taxon>
        <taxon>Bacillota</taxon>
        <taxon>Clostridia</taxon>
        <taxon>Eubacteriales</taxon>
        <taxon>Clostridiaceae</taxon>
        <taxon>Clostridium</taxon>
    </lineage>
</organism>
<sequence length="418" mass="48298">MNVLSIILYVVTCMYIIVNPLISNEIKFKHVSFGDYILFLIFVIYFLNVILNKDSRNRFINGIRDFFTDYLTLSISGLFLIMLISVTYAAEKGMALQETFRFFTYAALFFIIKYEFAETKLIKGFLGSYIVCTIIMSVFGIVQYFTKFELNKNFVKTDGFLGRPKVTVSLDNANNFGAFLVLAIFPIIMLMIYVKGIKKKAFYLLLSLALAMNIVFCYSRNAMLGFVIGLVVLAIIYSLKLIVPIGGLGILMFLIPQIGSRIMDIGNSSENFTRLKLWKTAWYMIKDHPIRGVGNGNFVSLYDSYVAKYHELYIYYDYKRFPCHNSYLKIQSELGIFGTIFFISILINALIRIKKLTDSLEDKFLKYFYTGFFASVIAFLVMNLSDNLFFVPKTTSFFWMLLAMGEALRRCQKSEFYR</sequence>
<name>A0A386H2C3_9CLOT</name>
<comment type="subcellular location">
    <subcellularLocation>
        <location evidence="1">Membrane</location>
        <topology evidence="1">Multi-pass membrane protein</topology>
    </subcellularLocation>
</comment>
<dbReference type="EMBL" id="CP032416">
    <property type="protein sequence ID" value="AYD39804.1"/>
    <property type="molecule type" value="Genomic_DNA"/>
</dbReference>
<dbReference type="OrthoDB" id="9806320at2"/>
<evidence type="ECO:0000256" key="4">
    <source>
        <dbReference type="ARBA" id="ARBA00023136"/>
    </source>
</evidence>
<evidence type="ECO:0000256" key="1">
    <source>
        <dbReference type="ARBA" id="ARBA00004141"/>
    </source>
</evidence>
<dbReference type="Proteomes" id="UP000266301">
    <property type="component" value="Chromosome"/>
</dbReference>
<dbReference type="Pfam" id="PF04932">
    <property type="entry name" value="Wzy_C"/>
    <property type="match status" value="1"/>
</dbReference>
<dbReference type="AlphaFoldDB" id="A0A386H2C3"/>
<evidence type="ECO:0000256" key="2">
    <source>
        <dbReference type="ARBA" id="ARBA00022692"/>
    </source>
</evidence>
<evidence type="ECO:0000259" key="6">
    <source>
        <dbReference type="Pfam" id="PF04932"/>
    </source>
</evidence>
<dbReference type="PANTHER" id="PTHR37422">
    <property type="entry name" value="TEICHURONIC ACID BIOSYNTHESIS PROTEIN TUAE"/>
    <property type="match status" value="1"/>
</dbReference>
<feature type="transmembrane region" description="Helical" evidence="5">
    <location>
        <begin position="125"/>
        <end position="146"/>
    </location>
</feature>
<dbReference type="KEGG" id="cfer:D4Z93_04435"/>
<dbReference type="GO" id="GO:0016874">
    <property type="term" value="F:ligase activity"/>
    <property type="evidence" value="ECO:0007669"/>
    <property type="project" value="UniProtKB-KW"/>
</dbReference>
<feature type="transmembrane region" description="Helical" evidence="5">
    <location>
        <begin position="71"/>
        <end position="90"/>
    </location>
</feature>
<keyword evidence="7" id="KW-0436">Ligase</keyword>
<keyword evidence="2 5" id="KW-0812">Transmembrane</keyword>
<feature type="transmembrane region" description="Helical" evidence="5">
    <location>
        <begin position="226"/>
        <end position="255"/>
    </location>
</feature>
<dbReference type="RefSeq" id="WP_119970737.1">
    <property type="nucleotide sequence ID" value="NZ_CP032416.1"/>
</dbReference>
<reference evidence="7 8" key="1">
    <citation type="journal article" date="2019" name="Int. J. Syst. Evol. Microbiol.">
        <title>Clostridium fermenticellae sp. nov., isolated from the mud in a fermentation cellar for the production of the Chinese liquor, baijiu.</title>
        <authorList>
            <person name="Xu P.X."/>
            <person name="Chai L.J."/>
            <person name="Qiu T."/>
            <person name="Zhang X.J."/>
            <person name="Lu Z.M."/>
            <person name="Xiao C."/>
            <person name="Wang S.T."/>
            <person name="Shen C.H."/>
            <person name="Shi J.S."/>
            <person name="Xu Z.H."/>
        </authorList>
    </citation>
    <scope>NUCLEOTIDE SEQUENCE [LARGE SCALE GENOMIC DNA]</scope>
    <source>
        <strain evidence="7 8">JN500901</strain>
    </source>
</reference>
<feature type="transmembrane region" description="Helical" evidence="5">
    <location>
        <begin position="200"/>
        <end position="219"/>
    </location>
</feature>
<evidence type="ECO:0000256" key="5">
    <source>
        <dbReference type="SAM" id="Phobius"/>
    </source>
</evidence>
<feature type="transmembrane region" description="Helical" evidence="5">
    <location>
        <begin position="102"/>
        <end position="119"/>
    </location>
</feature>
<feature type="domain" description="O-antigen ligase-related" evidence="6">
    <location>
        <begin position="206"/>
        <end position="343"/>
    </location>
</feature>
<evidence type="ECO:0000256" key="3">
    <source>
        <dbReference type="ARBA" id="ARBA00022989"/>
    </source>
</evidence>
<feature type="transmembrane region" description="Helical" evidence="5">
    <location>
        <begin position="6"/>
        <end position="22"/>
    </location>
</feature>
<evidence type="ECO:0000313" key="7">
    <source>
        <dbReference type="EMBL" id="AYD39804.1"/>
    </source>
</evidence>
<dbReference type="InterPro" id="IPR007016">
    <property type="entry name" value="O-antigen_ligase-rel_domated"/>
</dbReference>
<keyword evidence="4 5" id="KW-0472">Membrane</keyword>
<accession>A0A386H2C3</accession>
<dbReference type="InterPro" id="IPR051533">
    <property type="entry name" value="WaaL-like"/>
</dbReference>
<gene>
    <name evidence="7" type="ORF">D4Z93_04435</name>
</gene>
<dbReference type="PANTHER" id="PTHR37422:SF17">
    <property type="entry name" value="O-ANTIGEN LIGASE"/>
    <property type="match status" value="1"/>
</dbReference>
<feature type="transmembrane region" description="Helical" evidence="5">
    <location>
        <begin position="334"/>
        <end position="352"/>
    </location>
</feature>
<keyword evidence="8" id="KW-1185">Reference proteome</keyword>